<dbReference type="OrthoDB" id="2016913at2759"/>
<accession>A0A8I2ZRZ8</accession>
<evidence type="ECO:0000313" key="2">
    <source>
        <dbReference type="Proteomes" id="UP000689129"/>
    </source>
</evidence>
<gene>
    <name evidence="1" type="ORF">HYQ45_005951</name>
</gene>
<protein>
    <submittedName>
        <fullName evidence="1">Uncharacterized protein</fullName>
    </submittedName>
</protein>
<comment type="caution">
    <text evidence="1">The sequence shown here is derived from an EMBL/GenBank/DDBJ whole genome shotgun (WGS) entry which is preliminary data.</text>
</comment>
<proteinExistence type="predicted"/>
<dbReference type="AlphaFoldDB" id="A0A8I2ZRZ8"/>
<dbReference type="Proteomes" id="UP000689129">
    <property type="component" value="Unassembled WGS sequence"/>
</dbReference>
<sequence>MISQHSKSRSWLGDALRDEHCVGYQVTQQDREAFLKKVISLRGSRATNQVVREFWLAARGSKFAYAS</sequence>
<dbReference type="EMBL" id="JAEMWZ010000102">
    <property type="protein sequence ID" value="KAG7136521.1"/>
    <property type="molecule type" value="Genomic_DNA"/>
</dbReference>
<evidence type="ECO:0000313" key="1">
    <source>
        <dbReference type="EMBL" id="KAG7136521.1"/>
    </source>
</evidence>
<organism evidence="1 2">
    <name type="scientific">Verticillium longisporum</name>
    <name type="common">Verticillium dahliae var. longisporum</name>
    <dbReference type="NCBI Taxonomy" id="100787"/>
    <lineage>
        <taxon>Eukaryota</taxon>
        <taxon>Fungi</taxon>
        <taxon>Dikarya</taxon>
        <taxon>Ascomycota</taxon>
        <taxon>Pezizomycotina</taxon>
        <taxon>Sordariomycetes</taxon>
        <taxon>Hypocreomycetidae</taxon>
        <taxon>Glomerellales</taxon>
        <taxon>Plectosphaerellaceae</taxon>
        <taxon>Verticillium</taxon>
    </lineage>
</organism>
<reference evidence="1" key="1">
    <citation type="journal article" date="2021" name="Mol. Plant Pathol.">
        <title>A 20-kb lineage-specific genomic region tames virulence in pathogenic amphidiploid Verticillium longisporum.</title>
        <authorList>
            <person name="Harting R."/>
            <person name="Starke J."/>
            <person name="Kusch H."/>
            <person name="Poggeler S."/>
            <person name="Maurus I."/>
            <person name="Schluter R."/>
            <person name="Landesfeind M."/>
            <person name="Bulla I."/>
            <person name="Nowrousian M."/>
            <person name="de Jonge R."/>
            <person name="Stahlhut G."/>
            <person name="Hoff K.J."/>
            <person name="Asshauer K.P."/>
            <person name="Thurmer A."/>
            <person name="Stanke M."/>
            <person name="Daniel R."/>
            <person name="Morgenstern B."/>
            <person name="Thomma B.P.H.J."/>
            <person name="Kronstad J.W."/>
            <person name="Braus-Stromeyer S.A."/>
            <person name="Braus G.H."/>
        </authorList>
    </citation>
    <scope>NUCLEOTIDE SEQUENCE</scope>
    <source>
        <strain evidence="1">Vl32</strain>
    </source>
</reference>
<name>A0A8I2ZRZ8_VERLO</name>